<proteinExistence type="predicted"/>
<evidence type="ECO:0008006" key="2">
    <source>
        <dbReference type="Google" id="ProtNLM"/>
    </source>
</evidence>
<feature type="non-terminal residue" evidence="1">
    <location>
        <position position="250"/>
    </location>
</feature>
<dbReference type="Gene3D" id="2.60.40.10">
    <property type="entry name" value="Immunoglobulins"/>
    <property type="match status" value="2"/>
</dbReference>
<feature type="non-terminal residue" evidence="1">
    <location>
        <position position="1"/>
    </location>
</feature>
<sequence>LTMDTDTSLWAIDNQAYDYNVRGPDHGDLWTFTDCMAKTGPVLTMEDGLLVGCDPVSGRNQEINFTWEQLCLGYGHDIEIAKDPAFSQKVFDWVSGGTMTGFYHSDINTMPAMIFPVGATDARWPVMPRPYLVSQLECGHTYYWKVKVRSCITGQVIRSPWSDVRSFTIKAGFPVRTPYYGPQLLSPNNGCLGCAVSPASFSWSPFKGSTSYKFQLAKDAAMTDIVAEDTTGASTGYEYAGTLDYSTNYF</sequence>
<gene>
    <name evidence="1" type="ORF">S01H1_65694</name>
</gene>
<reference evidence="1" key="1">
    <citation type="journal article" date="2014" name="Front. Microbiol.">
        <title>High frequency of phylogenetically diverse reductive dehalogenase-homologous genes in deep subseafloor sedimentary metagenomes.</title>
        <authorList>
            <person name="Kawai M."/>
            <person name="Futagami T."/>
            <person name="Toyoda A."/>
            <person name="Takaki Y."/>
            <person name="Nishi S."/>
            <person name="Hori S."/>
            <person name="Arai W."/>
            <person name="Tsubouchi T."/>
            <person name="Morono Y."/>
            <person name="Uchiyama I."/>
            <person name="Ito T."/>
            <person name="Fujiyama A."/>
            <person name="Inagaki F."/>
            <person name="Takami H."/>
        </authorList>
    </citation>
    <scope>NUCLEOTIDE SEQUENCE</scope>
    <source>
        <strain evidence="1">Expedition CK06-06</strain>
    </source>
</reference>
<organism evidence="1">
    <name type="scientific">marine sediment metagenome</name>
    <dbReference type="NCBI Taxonomy" id="412755"/>
    <lineage>
        <taxon>unclassified sequences</taxon>
        <taxon>metagenomes</taxon>
        <taxon>ecological metagenomes</taxon>
    </lineage>
</organism>
<protein>
    <recommendedName>
        <fullName evidence="2">Fibronectin type-III domain-containing protein</fullName>
    </recommendedName>
</protein>
<name>X0YQY2_9ZZZZ</name>
<dbReference type="InterPro" id="IPR013783">
    <property type="entry name" value="Ig-like_fold"/>
</dbReference>
<accession>X0YQY2</accession>
<dbReference type="EMBL" id="BARS01043386">
    <property type="protein sequence ID" value="GAG39116.1"/>
    <property type="molecule type" value="Genomic_DNA"/>
</dbReference>
<dbReference type="AlphaFoldDB" id="X0YQY2"/>
<evidence type="ECO:0000313" key="1">
    <source>
        <dbReference type="EMBL" id="GAG39116.1"/>
    </source>
</evidence>
<comment type="caution">
    <text evidence="1">The sequence shown here is derived from an EMBL/GenBank/DDBJ whole genome shotgun (WGS) entry which is preliminary data.</text>
</comment>